<dbReference type="InterPro" id="IPR036271">
    <property type="entry name" value="Tet_transcr_reg_TetR-rel_C_sf"/>
</dbReference>
<dbReference type="InterPro" id="IPR001647">
    <property type="entry name" value="HTH_TetR"/>
</dbReference>
<evidence type="ECO:0000256" key="1">
    <source>
        <dbReference type="ARBA" id="ARBA00023125"/>
    </source>
</evidence>
<sequence length="209" mass="23237">MGRAADRDKGRVSLEKAKIILDGAMQEFLIHGYAGASMDRLAVAAGVSKPTLYNYFQNKEGLFTALIERLAQEKLQAILESQDSQGLQGETEVVLRRIAIKLLNTITGDQQLLAFIRLVIGESGRFPKLARSFVSSLDKPIILALTQHLATRHELLDPEAGARVIFGTLVYFVIIQEILCTEDVLPMEYERLIDTLVSLFSSQSQKSEE</sequence>
<dbReference type="InterPro" id="IPR039536">
    <property type="entry name" value="TetR_C_Proteobacteria"/>
</dbReference>
<keyword evidence="1 2" id="KW-0238">DNA-binding</keyword>
<comment type="caution">
    <text evidence="4">The sequence shown here is derived from an EMBL/GenBank/DDBJ whole genome shotgun (WGS) entry which is preliminary data.</text>
</comment>
<proteinExistence type="predicted"/>
<dbReference type="EMBL" id="QMEB01000215">
    <property type="protein sequence ID" value="NMG22035.1"/>
    <property type="molecule type" value="Genomic_DNA"/>
</dbReference>
<evidence type="ECO:0000313" key="4">
    <source>
        <dbReference type="EMBL" id="NMG22035.1"/>
    </source>
</evidence>
<dbReference type="PANTHER" id="PTHR30055:SF226">
    <property type="entry name" value="HTH-TYPE TRANSCRIPTIONAL REGULATOR PKSA"/>
    <property type="match status" value="1"/>
</dbReference>
<feature type="domain" description="HTH tetR-type" evidence="3">
    <location>
        <begin position="14"/>
        <end position="74"/>
    </location>
</feature>
<feature type="DNA-binding region" description="H-T-H motif" evidence="2">
    <location>
        <begin position="37"/>
        <end position="56"/>
    </location>
</feature>
<protein>
    <submittedName>
        <fullName evidence="4">TetR/AcrR family transcriptional regulator</fullName>
    </submittedName>
</protein>
<dbReference type="InterPro" id="IPR050109">
    <property type="entry name" value="HTH-type_TetR-like_transc_reg"/>
</dbReference>
<dbReference type="PRINTS" id="PR00455">
    <property type="entry name" value="HTHTETR"/>
</dbReference>
<dbReference type="SUPFAM" id="SSF48498">
    <property type="entry name" value="Tetracyclin repressor-like, C-terminal domain"/>
    <property type="match status" value="1"/>
</dbReference>
<name>A0ABX1PC32_9CYAN</name>
<dbReference type="Gene3D" id="1.10.357.10">
    <property type="entry name" value="Tetracycline Repressor, domain 2"/>
    <property type="match status" value="1"/>
</dbReference>
<dbReference type="PROSITE" id="PS01081">
    <property type="entry name" value="HTH_TETR_1"/>
    <property type="match status" value="1"/>
</dbReference>
<evidence type="ECO:0000313" key="5">
    <source>
        <dbReference type="Proteomes" id="UP000718564"/>
    </source>
</evidence>
<dbReference type="InterPro" id="IPR023772">
    <property type="entry name" value="DNA-bd_HTH_TetR-type_CS"/>
</dbReference>
<organism evidence="4 5">
    <name type="scientific">Brasilonema bromeliae SPC951</name>
    <dbReference type="NCBI Taxonomy" id="385972"/>
    <lineage>
        <taxon>Bacteria</taxon>
        <taxon>Bacillati</taxon>
        <taxon>Cyanobacteriota</taxon>
        <taxon>Cyanophyceae</taxon>
        <taxon>Nostocales</taxon>
        <taxon>Scytonemataceae</taxon>
        <taxon>Brasilonema</taxon>
        <taxon>Bromeliae group (in: Brasilonema)</taxon>
    </lineage>
</organism>
<dbReference type="SUPFAM" id="SSF46689">
    <property type="entry name" value="Homeodomain-like"/>
    <property type="match status" value="1"/>
</dbReference>
<keyword evidence="5" id="KW-1185">Reference proteome</keyword>
<evidence type="ECO:0000259" key="3">
    <source>
        <dbReference type="PROSITE" id="PS50977"/>
    </source>
</evidence>
<gene>
    <name evidence="4" type="ORF">DP116_22300</name>
</gene>
<dbReference type="Pfam" id="PF14246">
    <property type="entry name" value="TetR_C_7"/>
    <property type="match status" value="1"/>
</dbReference>
<accession>A0ABX1PC32</accession>
<evidence type="ECO:0000256" key="2">
    <source>
        <dbReference type="PROSITE-ProRule" id="PRU00335"/>
    </source>
</evidence>
<reference evidence="4 5" key="1">
    <citation type="submission" date="2018-06" db="EMBL/GenBank/DDBJ databases">
        <title>Comparative genomics of Brasilonema spp. strains.</title>
        <authorList>
            <person name="Alvarenga D.O."/>
            <person name="Fiore M.F."/>
            <person name="Varani A.M."/>
        </authorList>
    </citation>
    <scope>NUCLEOTIDE SEQUENCE [LARGE SCALE GENOMIC DNA]</scope>
    <source>
        <strain evidence="4 5">SPC951</strain>
    </source>
</reference>
<dbReference type="PROSITE" id="PS50977">
    <property type="entry name" value="HTH_TETR_2"/>
    <property type="match status" value="1"/>
</dbReference>
<dbReference type="Proteomes" id="UP000718564">
    <property type="component" value="Unassembled WGS sequence"/>
</dbReference>
<dbReference type="RefSeq" id="WP_169157253.1">
    <property type="nucleotide sequence ID" value="NZ_CAWPJE010000212.1"/>
</dbReference>
<dbReference type="InterPro" id="IPR009057">
    <property type="entry name" value="Homeodomain-like_sf"/>
</dbReference>
<dbReference type="PANTHER" id="PTHR30055">
    <property type="entry name" value="HTH-TYPE TRANSCRIPTIONAL REGULATOR RUTR"/>
    <property type="match status" value="1"/>
</dbReference>
<dbReference type="Pfam" id="PF00440">
    <property type="entry name" value="TetR_N"/>
    <property type="match status" value="1"/>
</dbReference>